<dbReference type="PANTHER" id="PTHR37534:SF12">
    <property type="entry name" value="ZN(2)-C6 FUNGAL-TYPE DOMAIN-CONTAINING PROTEIN"/>
    <property type="match status" value="1"/>
</dbReference>
<dbReference type="Proteomes" id="UP000184255">
    <property type="component" value="Unassembled WGS sequence"/>
</dbReference>
<dbReference type="InterPro" id="IPR021858">
    <property type="entry name" value="Fun_TF"/>
</dbReference>
<proteinExistence type="predicted"/>
<dbReference type="RefSeq" id="XP_041690923.1">
    <property type="nucleotide sequence ID" value="XM_041825554.1"/>
</dbReference>
<dbReference type="EMBL" id="FCQH01000022">
    <property type="protein sequence ID" value="CVL08135.1"/>
    <property type="molecule type" value="Genomic_DNA"/>
</dbReference>
<sequence length="501" mass="56206">MNTSGFSVTSYLQAIPNSYLPCNIGFGVQTQADFDTGNAPTLWESHISIFQGYYILTIGSCPLEGEINDVWDSNTSTEGARNYQSVASLNRVSFDSTPMMAQVQFDPSRAYELLESHFQACVQPNIFPLLKHDKDNSFKFDLDSSAFYSNRAYLHSCLVVAAQHLKSSCGHAPIGIWDDEITRHRCGAATALNNAFKENESQQQILEATLGIISLETAVGTCDNLLGFSWDLHFEAATQLLRRLSPGANPLESSMVYPQIPFHKAIYAWVDILGATIKGRSPKYAHIYEEKRISQLSPGLGLCELMGCDDRVMCLISSIARLEFQKNGGMKFGPLLESVAELDKHIGKSKCENFEAQMPFETTCQILIPQLRKNITMAFLIAARIYLYSLLPGFHPTQSHIVKLVDRLTTVLQRIPTGNDGFDHSITWVYLIGGSVAIAKSPFRSLLEGRISALRLIGRFGKMERLRILLSEVWAENDKAECQYFSWRDVMTRERWELLLI</sequence>
<evidence type="ECO:0000313" key="3">
    <source>
        <dbReference type="EMBL" id="CVL08135.1"/>
    </source>
</evidence>
<evidence type="ECO:0000256" key="1">
    <source>
        <dbReference type="ARBA" id="ARBA00004123"/>
    </source>
</evidence>
<dbReference type="AlphaFoldDB" id="A0A1L7UJA4"/>
<dbReference type="VEuPathDB" id="FungiDB:FMAN_14201"/>
<protein>
    <submittedName>
        <fullName evidence="3">Related to C6 zink-finger protein PRO1A</fullName>
    </submittedName>
</protein>
<gene>
    <name evidence="3" type="ORF">FMAN_14201</name>
</gene>
<dbReference type="GeneID" id="65093450"/>
<dbReference type="GO" id="GO:0005634">
    <property type="term" value="C:nucleus"/>
    <property type="evidence" value="ECO:0007669"/>
    <property type="project" value="UniProtKB-SubCell"/>
</dbReference>
<organism evidence="3 4">
    <name type="scientific">Fusarium mangiferae</name>
    <name type="common">Mango malformation disease fungus</name>
    <dbReference type="NCBI Taxonomy" id="192010"/>
    <lineage>
        <taxon>Eukaryota</taxon>
        <taxon>Fungi</taxon>
        <taxon>Dikarya</taxon>
        <taxon>Ascomycota</taxon>
        <taxon>Pezizomycotina</taxon>
        <taxon>Sordariomycetes</taxon>
        <taxon>Hypocreomycetidae</taxon>
        <taxon>Hypocreales</taxon>
        <taxon>Nectriaceae</taxon>
        <taxon>Fusarium</taxon>
        <taxon>Fusarium fujikuroi species complex</taxon>
    </lineage>
</organism>
<accession>A0A1L7UJA4</accession>
<reference evidence="4" key="1">
    <citation type="journal article" date="2016" name="Genome Biol. Evol.">
        <title>Comparative 'omics' of the Fusarium fujikuroi species complex highlights differences in genetic potential and metabolite synthesis.</title>
        <authorList>
            <person name="Niehaus E.-M."/>
            <person name="Muensterkoetter M."/>
            <person name="Proctor R.H."/>
            <person name="Brown D.W."/>
            <person name="Sharon A."/>
            <person name="Idan Y."/>
            <person name="Oren-Young L."/>
            <person name="Sieber C.M."/>
            <person name="Novak O."/>
            <person name="Pencik A."/>
            <person name="Tarkowska D."/>
            <person name="Hromadova K."/>
            <person name="Freeman S."/>
            <person name="Maymon M."/>
            <person name="Elazar M."/>
            <person name="Youssef S.A."/>
            <person name="El-Shabrawy E.S.M."/>
            <person name="Shalaby A.B.A."/>
            <person name="Houterman P."/>
            <person name="Brock N.L."/>
            <person name="Burkhardt I."/>
            <person name="Tsavkelova E.A."/>
            <person name="Dickschat J.S."/>
            <person name="Galuszka P."/>
            <person name="Gueldener U."/>
            <person name="Tudzynski B."/>
        </authorList>
    </citation>
    <scope>NUCLEOTIDE SEQUENCE [LARGE SCALE GENOMIC DNA]</scope>
    <source>
        <strain evidence="4">MRC7560</strain>
    </source>
</reference>
<evidence type="ECO:0000313" key="4">
    <source>
        <dbReference type="Proteomes" id="UP000184255"/>
    </source>
</evidence>
<evidence type="ECO:0000256" key="2">
    <source>
        <dbReference type="ARBA" id="ARBA00023242"/>
    </source>
</evidence>
<dbReference type="PANTHER" id="PTHR37534">
    <property type="entry name" value="TRANSCRIPTIONAL ACTIVATOR PROTEIN UGA3"/>
    <property type="match status" value="1"/>
</dbReference>
<dbReference type="Pfam" id="PF11951">
    <property type="entry name" value="Fungal_trans_2"/>
    <property type="match status" value="1"/>
</dbReference>
<comment type="subcellular location">
    <subcellularLocation>
        <location evidence="1">Nucleus</location>
    </subcellularLocation>
</comment>
<name>A0A1L7UJA4_FUSMA</name>
<keyword evidence="2" id="KW-0539">Nucleus</keyword>
<comment type="caution">
    <text evidence="3">The sequence shown here is derived from an EMBL/GenBank/DDBJ whole genome shotgun (WGS) entry which is preliminary data.</text>
</comment>
<keyword evidence="4" id="KW-1185">Reference proteome</keyword>